<dbReference type="Gene3D" id="3.40.50.1110">
    <property type="entry name" value="SGNH hydrolase"/>
    <property type="match status" value="1"/>
</dbReference>
<keyword evidence="4" id="KW-1185">Reference proteome</keyword>
<name>A0A9W9WBM1_9EURO</name>
<dbReference type="InterPro" id="IPR036514">
    <property type="entry name" value="SGNH_hydro_sf"/>
</dbReference>
<keyword evidence="2" id="KW-0812">Transmembrane</keyword>
<dbReference type="OrthoDB" id="5278722at2759"/>
<dbReference type="SUPFAM" id="SSF52266">
    <property type="entry name" value="SGNH hydrolase"/>
    <property type="match status" value="1"/>
</dbReference>
<reference evidence="3" key="2">
    <citation type="journal article" date="2023" name="IMA Fungus">
        <title>Comparative genomic study of the Penicillium genus elucidates a diverse pangenome and 15 lateral gene transfer events.</title>
        <authorList>
            <person name="Petersen C."/>
            <person name="Sorensen T."/>
            <person name="Nielsen M.R."/>
            <person name="Sondergaard T.E."/>
            <person name="Sorensen J.L."/>
            <person name="Fitzpatrick D.A."/>
            <person name="Frisvad J.C."/>
            <person name="Nielsen K.L."/>
        </authorList>
    </citation>
    <scope>NUCLEOTIDE SEQUENCE</scope>
    <source>
        <strain evidence="3">IBT 29677</strain>
    </source>
</reference>
<dbReference type="InterPro" id="IPR001087">
    <property type="entry name" value="GDSL"/>
</dbReference>
<evidence type="ECO:0000256" key="2">
    <source>
        <dbReference type="SAM" id="Phobius"/>
    </source>
</evidence>
<dbReference type="InterPro" id="IPR051058">
    <property type="entry name" value="GDSL_Est/Lipase"/>
</dbReference>
<reference evidence="3" key="1">
    <citation type="submission" date="2022-12" db="EMBL/GenBank/DDBJ databases">
        <authorList>
            <person name="Petersen C."/>
        </authorList>
    </citation>
    <scope>NUCLEOTIDE SEQUENCE</scope>
    <source>
        <strain evidence="3">IBT 29677</strain>
    </source>
</reference>
<dbReference type="RefSeq" id="XP_056494099.1">
    <property type="nucleotide sequence ID" value="XM_056625517.1"/>
</dbReference>
<feature type="transmembrane region" description="Helical" evidence="2">
    <location>
        <begin position="7"/>
        <end position="26"/>
    </location>
</feature>
<protein>
    <submittedName>
        <fullName evidence="3">Uncharacterized protein</fullName>
    </submittedName>
</protein>
<keyword evidence="2" id="KW-0472">Membrane</keyword>
<dbReference type="GO" id="GO:0016788">
    <property type="term" value="F:hydrolase activity, acting on ester bonds"/>
    <property type="evidence" value="ECO:0007669"/>
    <property type="project" value="InterPro"/>
</dbReference>
<gene>
    <name evidence="3" type="ORF">N7509_000880</name>
</gene>
<comment type="caution">
    <text evidence="3">The sequence shown here is derived from an EMBL/GenBank/DDBJ whole genome shotgun (WGS) entry which is preliminary data.</text>
</comment>
<accession>A0A9W9WBM1</accession>
<dbReference type="PANTHER" id="PTHR45648">
    <property type="entry name" value="GDSL LIPASE/ACYLHYDROLASE FAMILY PROTEIN (AFU_ORTHOLOGUE AFUA_4G14700)"/>
    <property type="match status" value="1"/>
</dbReference>
<evidence type="ECO:0000313" key="3">
    <source>
        <dbReference type="EMBL" id="KAJ5414253.1"/>
    </source>
</evidence>
<dbReference type="GeneID" id="81364497"/>
<proteinExistence type="predicted"/>
<dbReference type="Pfam" id="PF00657">
    <property type="entry name" value="Lipase_GDSL"/>
    <property type="match status" value="1"/>
</dbReference>
<evidence type="ECO:0000256" key="1">
    <source>
        <dbReference type="ARBA" id="ARBA00022801"/>
    </source>
</evidence>
<dbReference type="Proteomes" id="UP001147747">
    <property type="component" value="Unassembled WGS sequence"/>
</dbReference>
<keyword evidence="1" id="KW-0378">Hydrolase</keyword>
<evidence type="ECO:0000313" key="4">
    <source>
        <dbReference type="Proteomes" id="UP001147747"/>
    </source>
</evidence>
<organism evidence="3 4">
    <name type="scientific">Penicillium cosmopolitanum</name>
    <dbReference type="NCBI Taxonomy" id="1131564"/>
    <lineage>
        <taxon>Eukaryota</taxon>
        <taxon>Fungi</taxon>
        <taxon>Dikarya</taxon>
        <taxon>Ascomycota</taxon>
        <taxon>Pezizomycotina</taxon>
        <taxon>Eurotiomycetes</taxon>
        <taxon>Eurotiomycetidae</taxon>
        <taxon>Eurotiales</taxon>
        <taxon>Aspergillaceae</taxon>
        <taxon>Penicillium</taxon>
    </lineage>
</organism>
<dbReference type="EMBL" id="JAPZBU010000003">
    <property type="protein sequence ID" value="KAJ5414253.1"/>
    <property type="molecule type" value="Genomic_DNA"/>
</dbReference>
<sequence length="360" mass="41323">MRMFNRFYGLCAVAVCSILYTAWFLMGRTFGDVVPLAGTFQTADKFDHRLVVFGDSWSDSETEEEQGKIWTDHLCDLFSCYQENLAQTARSAGNTKKNTGAVVDNEELNSFGMLSKDQVPDFKTQLDQWLTAETAAMEKLTEEERINRQERTTFVISFGIWDLWSLRETDYNTAIASVDRRIKKLTEQLNRLDESFKSWGATELQIIMTQTMDVTFLPAFTSAGGDEFKDAVRVLTEWNSKLKSAATEWKDGKAQWLYMFDTNAFVLDRIRDWQLYASGIEEENGMGKNIEPGWENVSAPCVVVQSGFRVMMSRSEEKTRCQRPEKYLFWDEMHLGPSAHKLMGSAVYKETKGATQRRPQ</sequence>
<dbReference type="AlphaFoldDB" id="A0A9W9WBM1"/>
<dbReference type="PANTHER" id="PTHR45648:SF22">
    <property type="entry name" value="GDSL LIPASE_ACYLHYDROLASE FAMILY PROTEIN (AFU_ORTHOLOGUE AFUA_4G14700)"/>
    <property type="match status" value="1"/>
</dbReference>
<keyword evidence="2" id="KW-1133">Transmembrane helix</keyword>